<dbReference type="GO" id="GO:0051539">
    <property type="term" value="F:4 iron, 4 sulfur cluster binding"/>
    <property type="evidence" value="ECO:0007669"/>
    <property type="project" value="UniProtKB-KW"/>
</dbReference>
<comment type="catalytic activity">
    <reaction evidence="10">
        <text>(R)-2-hydroxyglutarate + A = 2-oxoglutarate + AH2</text>
        <dbReference type="Rhea" id="RHEA:38295"/>
        <dbReference type="ChEBI" id="CHEBI:13193"/>
        <dbReference type="ChEBI" id="CHEBI:15801"/>
        <dbReference type="ChEBI" id="CHEBI:16810"/>
        <dbReference type="ChEBI" id="CHEBI:17499"/>
        <dbReference type="EC" id="1.1.99.39"/>
    </reaction>
    <physiologicalReaction direction="left-to-right" evidence="10">
        <dbReference type="Rhea" id="RHEA:38296"/>
    </physiologicalReaction>
</comment>
<dbReference type="InterPro" id="IPR016169">
    <property type="entry name" value="FAD-bd_PCMH_sub2"/>
</dbReference>
<dbReference type="GO" id="GO:0051990">
    <property type="term" value="F:(R)-2-hydroxyglutarate dehydrogenase activity"/>
    <property type="evidence" value="ECO:0007669"/>
    <property type="project" value="UniProtKB-EC"/>
</dbReference>
<accession>A0A1C7P1H5</accession>
<evidence type="ECO:0000259" key="14">
    <source>
        <dbReference type="PROSITE" id="PS51387"/>
    </source>
</evidence>
<reference evidence="15 16" key="1">
    <citation type="journal article" date="2016" name="Syst. Appl. Microbiol.">
        <title>Pararhizobium polonicum sp. nov. isolated from tumors on stone fruit rootstocks.</title>
        <authorList>
            <person name="Pulawska J."/>
            <person name="Kuzmanovic N."/>
            <person name="Willems A."/>
            <person name="Pothier J.F."/>
        </authorList>
    </citation>
    <scope>NUCLEOTIDE SEQUENCE [LARGE SCALE GENOMIC DNA]</scope>
    <source>
        <strain evidence="15 16">F5.1</strain>
    </source>
</reference>
<dbReference type="PANTHER" id="PTHR11748">
    <property type="entry name" value="D-LACTATE DEHYDROGENASE"/>
    <property type="match status" value="1"/>
</dbReference>
<dbReference type="InterPro" id="IPR009051">
    <property type="entry name" value="Helical_ferredxn"/>
</dbReference>
<dbReference type="PROSITE" id="PS51387">
    <property type="entry name" value="FAD_PCMH"/>
    <property type="match status" value="1"/>
</dbReference>
<dbReference type="GO" id="GO:0008720">
    <property type="term" value="F:D-lactate dehydrogenase (NAD+) activity"/>
    <property type="evidence" value="ECO:0007669"/>
    <property type="project" value="TreeGrafter"/>
</dbReference>
<dbReference type="Gene3D" id="3.30.70.2740">
    <property type="match status" value="1"/>
</dbReference>
<sequence>MTIHSRNIPREPTDPQPIAAALKAGGFRGEVTWDAASRAAMSTDNSIYEIRPDIIAAPHDADDVETLLAVLSRPEFAHIPITARGGGTGTNGQALNTGLIVDFRRHMNRLIAVNAAEGWADVEPGIVLDDLNARLAPAGLFFAPTTSTSNRCTIGGMVATDASGKGSRIYGKTSDNVLGLDLMLDGGRHLSTSAPLPVWSPPLIDTLTAACDAGRAPLLSRVPALSRRFTGYDLERARPDKETLDWWRLPIGAEGTLGLVTRIRVRLVARPKFRRLVVFAFSSFTEALGAGTALLAFEPLAIEVMDEWVQGLARKAGLLNDLPQALAGDGVTPLAFNFVELSGSDEDKLEESVAALRAGMEGPAKPKGLVGIHVALDDAEVARLWAVRAASVGLLGKTSGTRRPIAFVEDCVVPVENLAAFVSDFTAVLTAHGLSFGMYGHVDVGCLHIRPALDMDSAPDRALMKTLSDQVYALTRRHDGIFWGEHGKGIRGAYLQDFVGAEAYGAFQRIKTALDPHGRFNPGKLVSTDTPIHHIATTPFRPVNTAPSDPLAQAFRCNGNAQCLSYQATVPMCPSYKATLDPRHSPKGRADALRDWHRTLDAQPDMRAQMDADTFAALDLCLGCKACATACPVQVDIPEMKSHFLEAYYTDRRRPLADRAALMMERFAPLIARLRSVARPVGNLLLPLAKRLLGFRDLPRLAADGPERAGYPVLPAGRIARMIWPETTVCLVQDPFTAVFDTQAVIAVANGLAALGYRPVIASAMAGGKAAHVLGDRKGFRQQAERLKMQLDRIAANGVPMVGIDPAFVMMLRQEYRKSGLELAAPVLLPQEFLASRLDAGDIWPTARGAVREKLFLHCTEATQPQMAAQWRRVFERIGLPVEVVATGCCGMAGLFGHLERHQTVSRDLFALSWKAQTDGEQRVAATGFSCRCQTKRFSQASAIHPMARIADAFAAG</sequence>
<keyword evidence="7" id="KW-0408">Iron</keyword>
<dbReference type="RefSeq" id="WP_068954736.1">
    <property type="nucleotide sequence ID" value="NZ_LGLV01000008.1"/>
</dbReference>
<keyword evidence="2" id="KW-0004">4Fe-4S</keyword>
<dbReference type="Pfam" id="PF13183">
    <property type="entry name" value="Fer4_8"/>
    <property type="match status" value="1"/>
</dbReference>
<name>A0A1C7P1H5_9HYPH</name>
<evidence type="ECO:0000256" key="9">
    <source>
        <dbReference type="ARBA" id="ARBA00039003"/>
    </source>
</evidence>
<dbReference type="FunFam" id="3.30.70.2740:FF:000003">
    <property type="entry name" value="Oxidoreductase, FAD-binding, putative"/>
    <property type="match status" value="1"/>
</dbReference>
<dbReference type="GO" id="GO:0071949">
    <property type="term" value="F:FAD binding"/>
    <property type="evidence" value="ECO:0007669"/>
    <property type="project" value="InterPro"/>
</dbReference>
<dbReference type="STRING" id="1612624.ADU59_13980"/>
<dbReference type="SUPFAM" id="SSF46548">
    <property type="entry name" value="alpha-helical ferredoxin"/>
    <property type="match status" value="1"/>
</dbReference>
<evidence type="ECO:0000256" key="3">
    <source>
        <dbReference type="ARBA" id="ARBA00022630"/>
    </source>
</evidence>
<gene>
    <name evidence="15" type="ORF">ADU59_13980</name>
</gene>
<evidence type="ECO:0000313" key="15">
    <source>
        <dbReference type="EMBL" id="OBZ95089.1"/>
    </source>
</evidence>
<dbReference type="InterPro" id="IPR017900">
    <property type="entry name" value="4Fe4S_Fe_S_CS"/>
</dbReference>
<evidence type="ECO:0000313" key="16">
    <source>
        <dbReference type="Proteomes" id="UP000093111"/>
    </source>
</evidence>
<dbReference type="Gene3D" id="3.30.465.10">
    <property type="match status" value="1"/>
</dbReference>
<comment type="caution">
    <text evidence="15">The sequence shown here is derived from an EMBL/GenBank/DDBJ whole genome shotgun (WGS) entry which is preliminary data.</text>
</comment>
<evidence type="ECO:0000259" key="13">
    <source>
        <dbReference type="PROSITE" id="PS51379"/>
    </source>
</evidence>
<keyword evidence="16" id="KW-1185">Reference proteome</keyword>
<evidence type="ECO:0000256" key="2">
    <source>
        <dbReference type="ARBA" id="ARBA00022485"/>
    </source>
</evidence>
<keyword evidence="8" id="KW-0411">Iron-sulfur</keyword>
<organism evidence="15 16">
    <name type="scientific">Pararhizobium polonicum</name>
    <dbReference type="NCBI Taxonomy" id="1612624"/>
    <lineage>
        <taxon>Bacteria</taxon>
        <taxon>Pseudomonadati</taxon>
        <taxon>Pseudomonadota</taxon>
        <taxon>Alphaproteobacteria</taxon>
        <taxon>Hyphomicrobiales</taxon>
        <taxon>Rhizobiaceae</taxon>
        <taxon>Rhizobium/Agrobacterium group</taxon>
        <taxon>Pararhizobium</taxon>
    </lineage>
</organism>
<dbReference type="Pfam" id="PF01565">
    <property type="entry name" value="FAD_binding_4"/>
    <property type="match status" value="1"/>
</dbReference>
<dbReference type="PROSITE" id="PS00198">
    <property type="entry name" value="4FE4S_FER_1"/>
    <property type="match status" value="1"/>
</dbReference>
<dbReference type="InterPro" id="IPR004113">
    <property type="entry name" value="FAD-bd_oxidored_4_C"/>
</dbReference>
<dbReference type="GO" id="GO:0004458">
    <property type="term" value="F:D-lactate dehydrogenase (cytochrome) activity"/>
    <property type="evidence" value="ECO:0007669"/>
    <property type="project" value="TreeGrafter"/>
</dbReference>
<keyword evidence="4" id="KW-0479">Metal-binding</keyword>
<evidence type="ECO:0000256" key="10">
    <source>
        <dbReference type="ARBA" id="ARBA00051291"/>
    </source>
</evidence>
<dbReference type="InterPro" id="IPR016166">
    <property type="entry name" value="FAD-bd_PCMH"/>
</dbReference>
<dbReference type="InterPro" id="IPR017896">
    <property type="entry name" value="4Fe4S_Fe-S-bd"/>
</dbReference>
<keyword evidence="5" id="KW-0274">FAD</keyword>
<dbReference type="Gene3D" id="1.10.1060.10">
    <property type="entry name" value="Alpha-helical ferredoxin"/>
    <property type="match status" value="1"/>
</dbReference>
<evidence type="ECO:0000256" key="12">
    <source>
        <dbReference type="ARBA" id="ARBA00067680"/>
    </source>
</evidence>
<dbReference type="InterPro" id="IPR016164">
    <property type="entry name" value="FAD-linked_Oxase-like_C"/>
</dbReference>
<feature type="domain" description="4Fe-4S ferredoxin-type" evidence="13">
    <location>
        <begin position="611"/>
        <end position="643"/>
    </location>
</feature>
<dbReference type="InterPro" id="IPR036318">
    <property type="entry name" value="FAD-bd_PCMH-like_sf"/>
</dbReference>
<comment type="similarity">
    <text evidence="11">In the N-terminal section; belongs to the FAD-binding oxidoreductase/transferase type 4 family.</text>
</comment>
<dbReference type="SUPFAM" id="SSF55103">
    <property type="entry name" value="FAD-linked oxidases, C-terminal domain"/>
    <property type="match status" value="1"/>
</dbReference>
<evidence type="ECO:0000256" key="6">
    <source>
        <dbReference type="ARBA" id="ARBA00023002"/>
    </source>
</evidence>
<evidence type="ECO:0000256" key="4">
    <source>
        <dbReference type="ARBA" id="ARBA00022723"/>
    </source>
</evidence>
<dbReference type="SUPFAM" id="SSF56176">
    <property type="entry name" value="FAD-binding/transporter-associated domain-like"/>
    <property type="match status" value="1"/>
</dbReference>
<feature type="domain" description="FAD-binding PCMH-type" evidence="14">
    <location>
        <begin position="48"/>
        <end position="270"/>
    </location>
</feature>
<evidence type="ECO:0000256" key="8">
    <source>
        <dbReference type="ARBA" id="ARBA00023014"/>
    </source>
</evidence>
<evidence type="ECO:0000256" key="1">
    <source>
        <dbReference type="ARBA" id="ARBA00001974"/>
    </source>
</evidence>
<evidence type="ECO:0000256" key="11">
    <source>
        <dbReference type="ARBA" id="ARBA00060924"/>
    </source>
</evidence>
<comment type="cofactor">
    <cofactor evidence="1">
        <name>FAD</name>
        <dbReference type="ChEBI" id="CHEBI:57692"/>
    </cofactor>
</comment>
<dbReference type="PROSITE" id="PS51379">
    <property type="entry name" value="4FE4S_FER_2"/>
    <property type="match status" value="1"/>
</dbReference>
<protein>
    <recommendedName>
        <fullName evidence="12">D-2-hydroxyglutarate dehydrogenase</fullName>
        <ecNumber evidence="9">1.1.99.39</ecNumber>
    </recommendedName>
</protein>
<dbReference type="GO" id="GO:1903457">
    <property type="term" value="P:lactate catabolic process"/>
    <property type="evidence" value="ECO:0007669"/>
    <property type="project" value="TreeGrafter"/>
</dbReference>
<dbReference type="Proteomes" id="UP000093111">
    <property type="component" value="Unassembled WGS sequence"/>
</dbReference>
<evidence type="ECO:0000256" key="7">
    <source>
        <dbReference type="ARBA" id="ARBA00023004"/>
    </source>
</evidence>
<dbReference type="EMBL" id="LGLV01000008">
    <property type="protein sequence ID" value="OBZ95089.1"/>
    <property type="molecule type" value="Genomic_DNA"/>
</dbReference>
<keyword evidence="3" id="KW-0285">Flavoprotein</keyword>
<proteinExistence type="inferred from homology"/>
<dbReference type="PANTHER" id="PTHR11748:SF119">
    <property type="entry name" value="D-2-HYDROXYGLUTARATE DEHYDROGENASE"/>
    <property type="match status" value="1"/>
</dbReference>
<dbReference type="OrthoDB" id="9811557at2"/>
<dbReference type="Gene3D" id="1.10.45.10">
    <property type="entry name" value="Vanillyl-alcohol Oxidase, Chain A, domain 4"/>
    <property type="match status" value="1"/>
</dbReference>
<evidence type="ECO:0000256" key="5">
    <source>
        <dbReference type="ARBA" id="ARBA00022827"/>
    </source>
</evidence>
<dbReference type="PATRIC" id="fig|1612624.7.peg.4706"/>
<dbReference type="InterPro" id="IPR016171">
    <property type="entry name" value="Vanillyl_alc_oxidase_C-sub2"/>
</dbReference>
<dbReference type="Pfam" id="PF02913">
    <property type="entry name" value="FAD-oxidase_C"/>
    <property type="match status" value="1"/>
</dbReference>
<keyword evidence="6" id="KW-0560">Oxidoreductase</keyword>
<dbReference type="EC" id="1.1.99.39" evidence="9"/>
<dbReference type="GO" id="GO:0046872">
    <property type="term" value="F:metal ion binding"/>
    <property type="evidence" value="ECO:0007669"/>
    <property type="project" value="UniProtKB-KW"/>
</dbReference>
<dbReference type="InterPro" id="IPR006094">
    <property type="entry name" value="Oxid_FAD_bind_N"/>
</dbReference>
<dbReference type="AlphaFoldDB" id="A0A1C7P1H5"/>